<reference evidence="1 2" key="1">
    <citation type="journal article" date="2012" name="New Phytol.">
        <title>Insight into trade-off between wood decay and parasitism from the genome of a fungal forest pathogen.</title>
        <authorList>
            <person name="Olson A."/>
            <person name="Aerts A."/>
            <person name="Asiegbu F."/>
            <person name="Belbahri L."/>
            <person name="Bouzid O."/>
            <person name="Broberg A."/>
            <person name="Canback B."/>
            <person name="Coutinho P.M."/>
            <person name="Cullen D."/>
            <person name="Dalman K."/>
            <person name="Deflorio G."/>
            <person name="van Diepen L.T."/>
            <person name="Dunand C."/>
            <person name="Duplessis S."/>
            <person name="Durling M."/>
            <person name="Gonthier P."/>
            <person name="Grimwood J."/>
            <person name="Fossdal C.G."/>
            <person name="Hansson D."/>
            <person name="Henrissat B."/>
            <person name="Hietala A."/>
            <person name="Himmelstrand K."/>
            <person name="Hoffmeister D."/>
            <person name="Hogberg N."/>
            <person name="James T.Y."/>
            <person name="Karlsson M."/>
            <person name="Kohler A."/>
            <person name="Kues U."/>
            <person name="Lee Y.H."/>
            <person name="Lin Y.C."/>
            <person name="Lind M."/>
            <person name="Lindquist E."/>
            <person name="Lombard V."/>
            <person name="Lucas S."/>
            <person name="Lunden K."/>
            <person name="Morin E."/>
            <person name="Murat C."/>
            <person name="Park J."/>
            <person name="Raffaello T."/>
            <person name="Rouze P."/>
            <person name="Salamov A."/>
            <person name="Schmutz J."/>
            <person name="Solheim H."/>
            <person name="Stahlberg J."/>
            <person name="Velez H."/>
            <person name="de Vries R.P."/>
            <person name="Wiebenga A."/>
            <person name="Woodward S."/>
            <person name="Yakovlev I."/>
            <person name="Garbelotto M."/>
            <person name="Martin F."/>
            <person name="Grigoriev I.V."/>
            <person name="Stenlid J."/>
        </authorList>
    </citation>
    <scope>NUCLEOTIDE SEQUENCE [LARGE SCALE GENOMIC DNA]</scope>
    <source>
        <strain evidence="1 2">TC 32-1</strain>
    </source>
</reference>
<sequence length="159" mass="17380">MNLSDIILVRSQQASRFSPSLGSRELIYASGADKQRVREADQRRLSTAVFLPKSTECAYSPTSPGGLSTSSAPSALIPHDKHSQSAYGTWTYLDHAEGELVSKRAHSGPDLPPFAWPLTLRRANPALIWARIVKALAPVLGRASRADSRQNLLRFSIGR</sequence>
<dbReference type="RefSeq" id="XP_009548603.1">
    <property type="nucleotide sequence ID" value="XM_009550308.1"/>
</dbReference>
<dbReference type="Proteomes" id="UP000030671">
    <property type="component" value="Unassembled WGS sequence"/>
</dbReference>
<dbReference type="EMBL" id="KI925460">
    <property type="protein sequence ID" value="ETW80079.1"/>
    <property type="molecule type" value="Genomic_DNA"/>
</dbReference>
<evidence type="ECO:0000313" key="2">
    <source>
        <dbReference type="Proteomes" id="UP000030671"/>
    </source>
</evidence>
<dbReference type="AlphaFoldDB" id="W4K2W9"/>
<accession>W4K2W9</accession>
<dbReference type="HOGENOM" id="CLU_1660993_0_0_1"/>
<protein>
    <submittedName>
        <fullName evidence="1">Uncharacterized protein</fullName>
    </submittedName>
</protein>
<keyword evidence="2" id="KW-1185">Reference proteome</keyword>
<organism evidence="1 2">
    <name type="scientific">Heterobasidion irregulare (strain TC 32-1)</name>
    <dbReference type="NCBI Taxonomy" id="747525"/>
    <lineage>
        <taxon>Eukaryota</taxon>
        <taxon>Fungi</taxon>
        <taxon>Dikarya</taxon>
        <taxon>Basidiomycota</taxon>
        <taxon>Agaricomycotina</taxon>
        <taxon>Agaricomycetes</taxon>
        <taxon>Russulales</taxon>
        <taxon>Bondarzewiaceae</taxon>
        <taxon>Heterobasidion</taxon>
        <taxon>Heterobasidion annosum species complex</taxon>
    </lineage>
</organism>
<proteinExistence type="predicted"/>
<name>W4K2W9_HETIT</name>
<dbReference type="KEGG" id="hir:HETIRDRAFT_103395"/>
<dbReference type="InParanoid" id="W4K2W9"/>
<gene>
    <name evidence="1" type="ORF">HETIRDRAFT_103395</name>
</gene>
<dbReference type="GeneID" id="20665902"/>
<evidence type="ECO:0000313" key="1">
    <source>
        <dbReference type="EMBL" id="ETW80079.1"/>
    </source>
</evidence>